<evidence type="ECO:0000313" key="2">
    <source>
        <dbReference type="Proteomes" id="UP000076004"/>
    </source>
</evidence>
<sequence>MSQCVWELLCVERSFMINNNKWKKKTKNTTSDISTYNSLPHINCKEEKVDYDYTEKNLFKLKKKNKKNELKFKNIINQFFISDMSKYVKAYVKKNDSNVRSEIGITSKKIPKSDEERFWVNSYIYNFINYCLLTYYDCKHYIIITYNQNLIQKLNGTGYGHYGVYFTDGKKIEGLGNLFINIKQVRHIGFSVMKSLHTRIASDISASNNDESCSFIVMV</sequence>
<evidence type="ECO:0000313" key="1">
    <source>
        <dbReference type="EMBL" id="KYN96308.1"/>
    </source>
</evidence>
<comment type="caution">
    <text evidence="1">The sequence shown here is derived from an EMBL/GenBank/DDBJ whole genome shotgun (WGS) entry which is preliminary data.</text>
</comment>
<reference evidence="1 2" key="1">
    <citation type="journal article" date="2016" name="Nat. Commun.">
        <title>Genomes of cryptic chimpanzee Plasmodium species reveal key evolutionary events leading to human malaria.</title>
        <authorList>
            <person name="Sundararaman S.A."/>
            <person name="Plenderleith L.J."/>
            <person name="Liu W."/>
            <person name="Loy D.E."/>
            <person name="Learn G.H."/>
            <person name="Li Y."/>
            <person name="Shaw K.S."/>
            <person name="Ayouba A."/>
            <person name="Peeters M."/>
            <person name="Speede S."/>
            <person name="Shaw G.M."/>
            <person name="Bushman F.D."/>
            <person name="Brisson D."/>
            <person name="Rayner J.C."/>
            <person name="Sharp P.M."/>
            <person name="Hahn B.H."/>
        </authorList>
    </citation>
    <scope>NUCLEOTIDE SEQUENCE [LARGE SCALE GENOMIC DNA]</scope>
    <source>
        <strain evidence="1 2">SY75</strain>
    </source>
</reference>
<dbReference type="VEuPathDB" id="PlasmoDB:PGABG01_1471200"/>
<proteinExistence type="predicted"/>
<organism evidence="1 2">
    <name type="scientific">Plasmodium gaboni</name>
    <dbReference type="NCBI Taxonomy" id="647221"/>
    <lineage>
        <taxon>Eukaryota</taxon>
        <taxon>Sar</taxon>
        <taxon>Alveolata</taxon>
        <taxon>Apicomplexa</taxon>
        <taxon>Aconoidasida</taxon>
        <taxon>Haemosporida</taxon>
        <taxon>Plasmodiidae</taxon>
        <taxon>Plasmodium</taxon>
        <taxon>Plasmodium (Laverania)</taxon>
    </lineage>
</organism>
<dbReference type="Proteomes" id="UP000076004">
    <property type="component" value="Chromosome 14"/>
</dbReference>
<dbReference type="RefSeq" id="XP_018639774.1">
    <property type="nucleotide sequence ID" value="XM_018788402.1"/>
</dbReference>
<dbReference type="KEGG" id="pgab:PGSY75_1472500"/>
<name>A0A151LBI1_9APIC</name>
<dbReference type="EMBL" id="LVLB01000015">
    <property type="protein sequence ID" value="KYN96308.1"/>
    <property type="molecule type" value="Genomic_DNA"/>
</dbReference>
<dbReference type="AlphaFoldDB" id="A0A151LBI1"/>
<accession>A0A151LBI1</accession>
<gene>
    <name evidence="1" type="ORF">PGSY75_1472500</name>
</gene>
<dbReference type="GeneID" id="29779003"/>
<dbReference type="VEuPathDB" id="PlasmoDB:PGSY75_1472500"/>
<protein>
    <submittedName>
        <fullName evidence="1">Uncharacterized protein</fullName>
    </submittedName>
</protein>